<sequence>MPETKTKEKTQVEEENSASKVEEQTDNQEQQEETEVETEESKIKELQQKLDELNDQFLRNQAEVENFKKRLQTERIQEAKYRAQSFVKNILPILDNFERAINANDDDEKLNNFLVGFKMIYTQLVEVLANEGVEVIPTEDEKFNPNLHQAVMQEVDEEKENGVILKELQKGYKLKDRVIRPAMVVVNEK</sequence>
<comment type="subunit">
    <text evidence="3 10">Homodimer.</text>
</comment>
<evidence type="ECO:0000256" key="10">
    <source>
        <dbReference type="HAMAP-Rule" id="MF_01151"/>
    </source>
</evidence>
<evidence type="ECO:0000313" key="14">
    <source>
        <dbReference type="EMBL" id="ERJ13671.1"/>
    </source>
</evidence>
<dbReference type="OrthoDB" id="9812586at2"/>
<comment type="subcellular location">
    <subcellularLocation>
        <location evidence="1 10">Cytoplasm</location>
    </subcellularLocation>
</comment>
<dbReference type="FunFam" id="2.30.22.10:FF:000001">
    <property type="entry name" value="Protein GrpE"/>
    <property type="match status" value="1"/>
</dbReference>
<name>U2EGC9_9MOLU</name>
<dbReference type="CDD" id="cd00446">
    <property type="entry name" value="GrpE"/>
    <property type="match status" value="1"/>
</dbReference>
<evidence type="ECO:0000256" key="2">
    <source>
        <dbReference type="ARBA" id="ARBA00009054"/>
    </source>
</evidence>
<dbReference type="Gene3D" id="3.90.20.20">
    <property type="match status" value="1"/>
</dbReference>
<evidence type="ECO:0000256" key="1">
    <source>
        <dbReference type="ARBA" id="ARBA00004496"/>
    </source>
</evidence>
<evidence type="ECO:0000256" key="12">
    <source>
        <dbReference type="RuleBase" id="RU004478"/>
    </source>
</evidence>
<comment type="caution">
    <text evidence="14">The sequence shown here is derived from an EMBL/GenBank/DDBJ whole genome shotgun (WGS) entry which is preliminary data.</text>
</comment>
<feature type="region of interest" description="Disordered" evidence="13">
    <location>
        <begin position="1"/>
        <end position="43"/>
    </location>
</feature>
<keyword evidence="6 10" id="KW-0143">Chaperone</keyword>
<dbReference type="InterPro" id="IPR000740">
    <property type="entry name" value="GrpE"/>
</dbReference>
<gene>
    <name evidence="10 14" type="primary">grpE</name>
    <name evidence="14" type="ORF">HLPCO_000337</name>
</gene>
<dbReference type="STRING" id="1033810.HLPCO_000337"/>
<evidence type="ECO:0000256" key="4">
    <source>
        <dbReference type="ARBA" id="ARBA00022490"/>
    </source>
</evidence>
<dbReference type="Proteomes" id="UP000005707">
    <property type="component" value="Unassembled WGS sequence"/>
</dbReference>
<dbReference type="EMBL" id="AFNU02000001">
    <property type="protein sequence ID" value="ERJ13671.1"/>
    <property type="molecule type" value="Genomic_DNA"/>
</dbReference>
<dbReference type="GO" id="GO:0005737">
    <property type="term" value="C:cytoplasm"/>
    <property type="evidence" value="ECO:0007669"/>
    <property type="project" value="UniProtKB-SubCell"/>
</dbReference>
<dbReference type="PROSITE" id="PS01071">
    <property type="entry name" value="GRPE"/>
    <property type="match status" value="1"/>
</dbReference>
<evidence type="ECO:0000256" key="3">
    <source>
        <dbReference type="ARBA" id="ARBA00011738"/>
    </source>
</evidence>
<dbReference type="SUPFAM" id="SSF58014">
    <property type="entry name" value="Coiled-coil domain of nucleotide exchange factor GrpE"/>
    <property type="match status" value="1"/>
</dbReference>
<dbReference type="AlphaFoldDB" id="U2EGC9"/>
<dbReference type="GO" id="GO:0004601">
    <property type="term" value="F:peroxidase activity"/>
    <property type="evidence" value="ECO:0007669"/>
    <property type="project" value="UniProtKB-KW"/>
</dbReference>
<feature type="compositionally biased region" description="Basic and acidic residues" evidence="13">
    <location>
        <begin position="1"/>
        <end position="12"/>
    </location>
</feature>
<evidence type="ECO:0000256" key="9">
    <source>
        <dbReference type="ARBA" id="ARBA00076414"/>
    </source>
</evidence>
<keyword evidence="5 10" id="KW-0346">Stress response</keyword>
<evidence type="ECO:0000256" key="7">
    <source>
        <dbReference type="ARBA" id="ARBA00053401"/>
    </source>
</evidence>
<evidence type="ECO:0000256" key="13">
    <source>
        <dbReference type="SAM" id="MobiDB-lite"/>
    </source>
</evidence>
<dbReference type="NCBIfam" id="NF010738">
    <property type="entry name" value="PRK14140.1"/>
    <property type="match status" value="1"/>
</dbReference>
<evidence type="ECO:0000256" key="6">
    <source>
        <dbReference type="ARBA" id="ARBA00023186"/>
    </source>
</evidence>
<protein>
    <recommendedName>
        <fullName evidence="8 10">Protein GrpE</fullName>
    </recommendedName>
    <alternativeName>
        <fullName evidence="9 10">HSP-70 cofactor</fullName>
    </alternativeName>
</protein>
<dbReference type="RefSeq" id="WP_008826224.1">
    <property type="nucleotide sequence ID" value="NZ_AFNU02000001.1"/>
</dbReference>
<dbReference type="Pfam" id="PF01025">
    <property type="entry name" value="GrpE"/>
    <property type="match status" value="1"/>
</dbReference>
<dbReference type="InterPro" id="IPR009012">
    <property type="entry name" value="GrpE_head"/>
</dbReference>
<evidence type="ECO:0000256" key="11">
    <source>
        <dbReference type="RuleBase" id="RU000639"/>
    </source>
</evidence>
<keyword evidence="14" id="KW-0575">Peroxidase</keyword>
<dbReference type="eggNOG" id="COG0576">
    <property type="taxonomic scope" value="Bacteria"/>
</dbReference>
<dbReference type="PRINTS" id="PR00773">
    <property type="entry name" value="GRPEPROTEIN"/>
</dbReference>
<dbReference type="PANTHER" id="PTHR21237">
    <property type="entry name" value="GRPE PROTEIN"/>
    <property type="match status" value="1"/>
</dbReference>
<dbReference type="PANTHER" id="PTHR21237:SF23">
    <property type="entry name" value="GRPE PROTEIN HOMOLOG, MITOCHONDRIAL"/>
    <property type="match status" value="1"/>
</dbReference>
<reference evidence="14 15" key="1">
    <citation type="journal article" date="2011" name="J. Bacteriol.">
        <title>Genome sequence of Haloplasma contractile, an unusual contractile bacterium from a deep-sea anoxic brine lake.</title>
        <authorList>
            <person name="Antunes A."/>
            <person name="Alam I."/>
            <person name="El Dorry H."/>
            <person name="Siam R."/>
            <person name="Robertson A."/>
            <person name="Bajic V.B."/>
            <person name="Stingl U."/>
        </authorList>
    </citation>
    <scope>NUCLEOTIDE SEQUENCE [LARGE SCALE GENOMIC DNA]</scope>
    <source>
        <strain evidence="14 15">SSD-17B</strain>
    </source>
</reference>
<organism evidence="14 15">
    <name type="scientific">Haloplasma contractile SSD-17B</name>
    <dbReference type="NCBI Taxonomy" id="1033810"/>
    <lineage>
        <taxon>Bacteria</taxon>
        <taxon>Bacillati</taxon>
        <taxon>Mycoplasmatota</taxon>
        <taxon>Mollicutes</taxon>
        <taxon>Haloplasmatales</taxon>
        <taxon>Haloplasmataceae</taxon>
        <taxon>Haloplasma</taxon>
    </lineage>
</organism>
<evidence type="ECO:0000256" key="5">
    <source>
        <dbReference type="ARBA" id="ARBA00023016"/>
    </source>
</evidence>
<dbReference type="GO" id="GO:0006457">
    <property type="term" value="P:protein folding"/>
    <property type="evidence" value="ECO:0007669"/>
    <property type="project" value="InterPro"/>
</dbReference>
<feature type="compositionally biased region" description="Acidic residues" evidence="13">
    <location>
        <begin position="24"/>
        <end position="38"/>
    </location>
</feature>
<accession>U2EGC9</accession>
<dbReference type="GO" id="GO:0051082">
    <property type="term" value="F:unfolded protein binding"/>
    <property type="evidence" value="ECO:0007669"/>
    <property type="project" value="TreeGrafter"/>
</dbReference>
<dbReference type="SUPFAM" id="SSF51064">
    <property type="entry name" value="Head domain of nucleotide exchange factor GrpE"/>
    <property type="match status" value="1"/>
</dbReference>
<dbReference type="GO" id="GO:0000774">
    <property type="term" value="F:adenyl-nucleotide exchange factor activity"/>
    <property type="evidence" value="ECO:0007669"/>
    <property type="project" value="InterPro"/>
</dbReference>
<comment type="function">
    <text evidence="7 10 11">Participates actively in the response to hyperosmotic and heat shock by preventing the aggregation of stress-denatured proteins, in association with DnaK and GrpE. It is the nucleotide exchange factor for DnaK and may function as a thermosensor. Unfolded proteins bind initially to DnaJ; upon interaction with the DnaJ-bound protein, DnaK hydrolyzes its bound ATP, resulting in the formation of a stable complex. GrpE releases ADP from DnaK; ATP binding to DnaK triggers the release of the substrate protein, thus completing the reaction cycle. Several rounds of ATP-dependent interactions between DnaJ, DnaK and GrpE are required for fully efficient folding.</text>
</comment>
<dbReference type="InParanoid" id="U2EGC9"/>
<keyword evidence="4 10" id="KW-0963">Cytoplasm</keyword>
<keyword evidence="15" id="KW-1185">Reference proteome</keyword>
<comment type="similarity">
    <text evidence="2 10 12">Belongs to the GrpE family.</text>
</comment>
<dbReference type="GO" id="GO:0042803">
    <property type="term" value="F:protein homodimerization activity"/>
    <property type="evidence" value="ECO:0007669"/>
    <property type="project" value="InterPro"/>
</dbReference>
<proteinExistence type="inferred from homology"/>
<keyword evidence="14" id="KW-0560">Oxidoreductase</keyword>
<dbReference type="HAMAP" id="MF_01151">
    <property type="entry name" value="GrpE"/>
    <property type="match status" value="1"/>
</dbReference>
<dbReference type="Gene3D" id="2.30.22.10">
    <property type="entry name" value="Head domain of nucleotide exchange factor GrpE"/>
    <property type="match status" value="1"/>
</dbReference>
<dbReference type="InterPro" id="IPR013805">
    <property type="entry name" value="GrpE_CC"/>
</dbReference>
<evidence type="ECO:0000256" key="8">
    <source>
        <dbReference type="ARBA" id="ARBA00072274"/>
    </source>
</evidence>
<dbReference type="GO" id="GO:0051087">
    <property type="term" value="F:protein-folding chaperone binding"/>
    <property type="evidence" value="ECO:0007669"/>
    <property type="project" value="InterPro"/>
</dbReference>
<evidence type="ECO:0000313" key="15">
    <source>
        <dbReference type="Proteomes" id="UP000005707"/>
    </source>
</evidence>
<reference evidence="14 15" key="2">
    <citation type="journal article" date="2013" name="PLoS ONE">
        <title>INDIGO - INtegrated Data Warehouse of MIcrobial GenOmes with Examples from the Red Sea Extremophiles.</title>
        <authorList>
            <person name="Alam I."/>
            <person name="Antunes A."/>
            <person name="Kamau A.A."/>
            <person name="Ba Alawi W."/>
            <person name="Kalkatawi M."/>
            <person name="Stingl U."/>
            <person name="Bajic V.B."/>
        </authorList>
    </citation>
    <scope>NUCLEOTIDE SEQUENCE [LARGE SCALE GENOMIC DNA]</scope>
    <source>
        <strain evidence="14 15">SSD-17B</strain>
    </source>
</reference>
<dbReference type="FunCoup" id="U2EGC9">
    <property type="interactions" value="398"/>
</dbReference>